<dbReference type="EMBL" id="QGNW01000187">
    <property type="protein sequence ID" value="RVW87071.1"/>
    <property type="molecule type" value="Genomic_DNA"/>
</dbReference>
<dbReference type="Proteomes" id="UP000288805">
    <property type="component" value="Unassembled WGS sequence"/>
</dbReference>
<feature type="compositionally biased region" description="Low complexity" evidence="1">
    <location>
        <begin position="14"/>
        <end position="32"/>
    </location>
</feature>
<feature type="domain" description="Retrotransposon Copia-like N-terminal" evidence="2">
    <location>
        <begin position="43"/>
        <end position="75"/>
    </location>
</feature>
<accession>A0A438HRI4</accession>
<feature type="region of interest" description="Disordered" evidence="1">
    <location>
        <begin position="1"/>
        <end position="40"/>
    </location>
</feature>
<dbReference type="InterPro" id="IPR029472">
    <property type="entry name" value="Copia-like_N"/>
</dbReference>
<evidence type="ECO:0000313" key="4">
    <source>
        <dbReference type="Proteomes" id="UP000288805"/>
    </source>
</evidence>
<organism evidence="3 4">
    <name type="scientific">Vitis vinifera</name>
    <name type="common">Grape</name>
    <dbReference type="NCBI Taxonomy" id="29760"/>
    <lineage>
        <taxon>Eukaryota</taxon>
        <taxon>Viridiplantae</taxon>
        <taxon>Streptophyta</taxon>
        <taxon>Embryophyta</taxon>
        <taxon>Tracheophyta</taxon>
        <taxon>Spermatophyta</taxon>
        <taxon>Magnoliopsida</taxon>
        <taxon>eudicotyledons</taxon>
        <taxon>Gunneridae</taxon>
        <taxon>Pentapetalae</taxon>
        <taxon>rosids</taxon>
        <taxon>Vitales</taxon>
        <taxon>Vitaceae</taxon>
        <taxon>Viteae</taxon>
        <taxon>Vitis</taxon>
    </lineage>
</organism>
<protein>
    <recommendedName>
        <fullName evidence="2">Retrotransposon Copia-like N-terminal domain-containing protein</fullName>
    </recommendedName>
</protein>
<sequence length="111" mass="12298">MAHGGQHNNDNRFQPLTSLTSGSTTTQSDQSLMENTNNPFFLHSGDNPGLVLISHLLTGSNAKNTWSRAMLMVLTQRISSDSWMALFAAHNRQPYSRNLVPMQQHGHILAP</sequence>
<reference evidence="3 4" key="1">
    <citation type="journal article" date="2018" name="PLoS Genet.">
        <title>Population sequencing reveals clonal diversity and ancestral inbreeding in the grapevine cultivar Chardonnay.</title>
        <authorList>
            <person name="Roach M.J."/>
            <person name="Johnson D.L."/>
            <person name="Bohlmann J."/>
            <person name="van Vuuren H.J."/>
            <person name="Jones S.J."/>
            <person name="Pretorius I.S."/>
            <person name="Schmidt S.A."/>
            <person name="Borneman A.R."/>
        </authorList>
    </citation>
    <scope>NUCLEOTIDE SEQUENCE [LARGE SCALE GENOMIC DNA]</scope>
    <source>
        <strain evidence="4">cv. Chardonnay</strain>
        <tissue evidence="3">Leaf</tissue>
    </source>
</reference>
<evidence type="ECO:0000256" key="1">
    <source>
        <dbReference type="SAM" id="MobiDB-lite"/>
    </source>
</evidence>
<feature type="compositionally biased region" description="Polar residues" evidence="1">
    <location>
        <begin position="1"/>
        <end position="12"/>
    </location>
</feature>
<dbReference type="Pfam" id="PF14244">
    <property type="entry name" value="Retrotran_gag_3"/>
    <property type="match status" value="1"/>
</dbReference>
<comment type="caution">
    <text evidence="3">The sequence shown here is derived from an EMBL/GenBank/DDBJ whole genome shotgun (WGS) entry which is preliminary data.</text>
</comment>
<dbReference type="AlphaFoldDB" id="A0A438HRI4"/>
<proteinExistence type="predicted"/>
<gene>
    <name evidence="3" type="ORF">CK203_048322</name>
</gene>
<evidence type="ECO:0000259" key="2">
    <source>
        <dbReference type="Pfam" id="PF14244"/>
    </source>
</evidence>
<evidence type="ECO:0000313" key="3">
    <source>
        <dbReference type="EMBL" id="RVW87071.1"/>
    </source>
</evidence>
<name>A0A438HRI4_VITVI</name>